<evidence type="ECO:0000259" key="10">
    <source>
        <dbReference type="Pfam" id="PF00593"/>
    </source>
</evidence>
<evidence type="ECO:0000256" key="5">
    <source>
        <dbReference type="ARBA" id="ARBA00023077"/>
    </source>
</evidence>
<accession>A0A512RMJ0</accession>
<dbReference type="InterPro" id="IPR023996">
    <property type="entry name" value="TonB-dep_OMP_SusC/RagA"/>
</dbReference>
<evidence type="ECO:0000259" key="11">
    <source>
        <dbReference type="Pfam" id="PF07715"/>
    </source>
</evidence>
<dbReference type="FunFam" id="2.170.130.10:FF:000008">
    <property type="entry name" value="SusC/RagA family TonB-linked outer membrane protein"/>
    <property type="match status" value="1"/>
</dbReference>
<keyword evidence="7 8" id="KW-0998">Cell outer membrane</keyword>
<dbReference type="Gene3D" id="2.170.130.10">
    <property type="entry name" value="TonB-dependent receptor, plug domain"/>
    <property type="match status" value="1"/>
</dbReference>
<dbReference type="InterPro" id="IPR039426">
    <property type="entry name" value="TonB-dep_rcpt-like"/>
</dbReference>
<keyword evidence="4 8" id="KW-0812">Transmembrane</keyword>
<name>A0A512RMJ0_9BACT</name>
<comment type="caution">
    <text evidence="12">The sequence shown here is derived from an EMBL/GenBank/DDBJ whole genome shotgun (WGS) entry which is preliminary data.</text>
</comment>
<dbReference type="InterPro" id="IPR012910">
    <property type="entry name" value="Plug_dom"/>
</dbReference>
<comment type="similarity">
    <text evidence="8 9">Belongs to the TonB-dependent receptor family.</text>
</comment>
<evidence type="ECO:0000256" key="7">
    <source>
        <dbReference type="ARBA" id="ARBA00023237"/>
    </source>
</evidence>
<dbReference type="AlphaFoldDB" id="A0A512RMJ0"/>
<keyword evidence="5 9" id="KW-0798">TonB box</keyword>
<dbReference type="Pfam" id="PF13715">
    <property type="entry name" value="CarbopepD_reg_2"/>
    <property type="match status" value="1"/>
</dbReference>
<reference evidence="12 13" key="1">
    <citation type="submission" date="2019-07" db="EMBL/GenBank/DDBJ databases">
        <title>Whole genome shotgun sequence of Chitinophaga cymbidii NBRC 109752.</title>
        <authorList>
            <person name="Hosoyama A."/>
            <person name="Uohara A."/>
            <person name="Ohji S."/>
            <person name="Ichikawa N."/>
        </authorList>
    </citation>
    <scope>NUCLEOTIDE SEQUENCE [LARGE SCALE GENOMIC DNA]</scope>
    <source>
        <strain evidence="12 13">NBRC 109752</strain>
    </source>
</reference>
<keyword evidence="3 8" id="KW-1134">Transmembrane beta strand</keyword>
<evidence type="ECO:0000256" key="3">
    <source>
        <dbReference type="ARBA" id="ARBA00022452"/>
    </source>
</evidence>
<evidence type="ECO:0000256" key="1">
    <source>
        <dbReference type="ARBA" id="ARBA00004571"/>
    </source>
</evidence>
<evidence type="ECO:0000256" key="9">
    <source>
        <dbReference type="RuleBase" id="RU003357"/>
    </source>
</evidence>
<evidence type="ECO:0000256" key="2">
    <source>
        <dbReference type="ARBA" id="ARBA00022448"/>
    </source>
</evidence>
<dbReference type="Pfam" id="PF00593">
    <property type="entry name" value="TonB_dep_Rec_b-barrel"/>
    <property type="match status" value="1"/>
</dbReference>
<sequence>MVKGRVVEAGTNSIMKGVTVTVKNGTSKTYTGEDGTYSINAGPDDILVFTFISMKPVEERVAGRTTVNITMESKEEALGEVVVIGYNTVRRGDLTGAVGKANVEDMAKAPVSSFAEALAGRVAGVQVSSVDGQPGAGVNIMVRGPGSLTQDVSPLYVIDGFPVEDFDPATLNPEDIESLSILKDASSTAIYGSRAANGVVLIQTKRGKAGKASITFGASTGFQLERKKMELMSPYEYIRYQLERFPSTAEGWRYLAGGKTLEDYKDVKGEDFQDYVFTKGKVNIYNLALRGGNEQTKYSVSGSLFDQEGIIINTGLKRYTGRISLDHTVSKRIKVGFTAGYSDVTSWGQVISSTPTSSTSSYVMFRTWAYRPIGFPDSEGSLVEEPADESSITPSDFRINPVLDLQNQYQYNYNEQFEGLGNVSINILDDLVLKVSGGVRKNGIKYDKFFNSKTSKGSPNNPNNLDGINGSVLHTKTNSWSNENTLTYTKTFNQKHTITALGLLSFQENKLLSDGYSSRMLPNESLGFAGLNEGIPYNPVNTNSYNTRSSYGGRLDYNFDSRYMVTLTFRADGSSKFAPGNRWGYFPGAAIAWNMHNESFMKGNGVISNSKLRGSFGVVGNDRVGDFSYISMLITSTNGYGFNNATPLLAVYQSNLGNEDLTWERTTSTDVGYELGLFRNRIELTLDLYKRTTDNLLLNAQLPPTVGFSTAFKNIGKIENKGLELTLNASVVESKDFSWESSFNIAFNKNKVLALTEGQRSLDNAVQTDVNYSDNLYTSEIGKPSGMMVGYIWEGNYQYADFNEPAPGVYVLKPEVPSNGRPRNTIQPGDIKYRDLNGDGIVNSDDKTIIGRGQPIHTGGFVNNFRYKGFSLNVFFQWSYGANIYNANRITFEGNPNGRRNMNQFASYVNRWTPENQTNEHFRAGGEGVIGYHSSKYLEDGSYLRLKTVALDYALPAGFLKKLYMTNLSLSVAMQNIFTWTKYTGLDPEVSTRNNILTPGYDYSAYPQPRTITFGLKANF</sequence>
<keyword evidence="13" id="KW-1185">Reference proteome</keyword>
<keyword evidence="6 8" id="KW-0472">Membrane</keyword>
<dbReference type="Gene3D" id="2.40.170.20">
    <property type="entry name" value="TonB-dependent receptor, beta-barrel domain"/>
    <property type="match status" value="1"/>
</dbReference>
<dbReference type="Proteomes" id="UP000321436">
    <property type="component" value="Unassembled WGS sequence"/>
</dbReference>
<dbReference type="InterPro" id="IPR037066">
    <property type="entry name" value="Plug_dom_sf"/>
</dbReference>
<comment type="subcellular location">
    <subcellularLocation>
        <location evidence="1 8">Cell outer membrane</location>
        <topology evidence="1 8">Multi-pass membrane protein</topology>
    </subcellularLocation>
</comment>
<proteinExistence type="inferred from homology"/>
<protein>
    <submittedName>
        <fullName evidence="12">SusC/RagA family TonB-linked outer membrane protein</fullName>
    </submittedName>
</protein>
<keyword evidence="2 8" id="KW-0813">Transport</keyword>
<feature type="domain" description="TonB-dependent receptor plug" evidence="11">
    <location>
        <begin position="93"/>
        <end position="199"/>
    </location>
</feature>
<dbReference type="NCBIfam" id="TIGR04056">
    <property type="entry name" value="OMP_RagA_SusC"/>
    <property type="match status" value="1"/>
</dbReference>
<dbReference type="SUPFAM" id="SSF56935">
    <property type="entry name" value="Porins"/>
    <property type="match status" value="1"/>
</dbReference>
<evidence type="ECO:0000313" key="13">
    <source>
        <dbReference type="Proteomes" id="UP000321436"/>
    </source>
</evidence>
<dbReference type="InterPro" id="IPR023997">
    <property type="entry name" value="TonB-dep_OMP_SusC/RagA_CS"/>
</dbReference>
<evidence type="ECO:0000256" key="6">
    <source>
        <dbReference type="ARBA" id="ARBA00023136"/>
    </source>
</evidence>
<dbReference type="SUPFAM" id="SSF49464">
    <property type="entry name" value="Carboxypeptidase regulatory domain-like"/>
    <property type="match status" value="1"/>
</dbReference>
<dbReference type="Gene3D" id="2.60.40.1120">
    <property type="entry name" value="Carboxypeptidase-like, regulatory domain"/>
    <property type="match status" value="1"/>
</dbReference>
<evidence type="ECO:0000256" key="8">
    <source>
        <dbReference type="PROSITE-ProRule" id="PRU01360"/>
    </source>
</evidence>
<dbReference type="NCBIfam" id="TIGR04057">
    <property type="entry name" value="SusC_RagA_signa"/>
    <property type="match status" value="1"/>
</dbReference>
<dbReference type="InterPro" id="IPR008969">
    <property type="entry name" value="CarboxyPept-like_regulatory"/>
</dbReference>
<organism evidence="12 13">
    <name type="scientific">Chitinophaga cymbidii</name>
    <dbReference type="NCBI Taxonomy" id="1096750"/>
    <lineage>
        <taxon>Bacteria</taxon>
        <taxon>Pseudomonadati</taxon>
        <taxon>Bacteroidota</taxon>
        <taxon>Chitinophagia</taxon>
        <taxon>Chitinophagales</taxon>
        <taxon>Chitinophagaceae</taxon>
        <taxon>Chitinophaga</taxon>
    </lineage>
</organism>
<dbReference type="PROSITE" id="PS52016">
    <property type="entry name" value="TONB_DEPENDENT_REC_3"/>
    <property type="match status" value="1"/>
</dbReference>
<dbReference type="GO" id="GO:0009279">
    <property type="term" value="C:cell outer membrane"/>
    <property type="evidence" value="ECO:0007669"/>
    <property type="project" value="UniProtKB-SubCell"/>
</dbReference>
<dbReference type="Pfam" id="PF07715">
    <property type="entry name" value="Plug"/>
    <property type="match status" value="1"/>
</dbReference>
<dbReference type="EMBL" id="BKAU01000003">
    <property type="protein sequence ID" value="GEP96889.1"/>
    <property type="molecule type" value="Genomic_DNA"/>
</dbReference>
<evidence type="ECO:0000256" key="4">
    <source>
        <dbReference type="ARBA" id="ARBA00022692"/>
    </source>
</evidence>
<gene>
    <name evidence="12" type="ORF">CCY01nite_31490</name>
</gene>
<dbReference type="InterPro" id="IPR000531">
    <property type="entry name" value="Beta-barrel_TonB"/>
</dbReference>
<evidence type="ECO:0000313" key="12">
    <source>
        <dbReference type="EMBL" id="GEP96889.1"/>
    </source>
</evidence>
<dbReference type="InterPro" id="IPR036942">
    <property type="entry name" value="Beta-barrel_TonB_sf"/>
</dbReference>
<feature type="domain" description="TonB-dependent receptor-like beta-barrel" evidence="10">
    <location>
        <begin position="406"/>
        <end position="803"/>
    </location>
</feature>